<dbReference type="OrthoDB" id="294692at2759"/>
<evidence type="ECO:0000256" key="9">
    <source>
        <dbReference type="PROSITE-ProRule" id="PRU10141"/>
    </source>
</evidence>
<feature type="domain" description="Protein kinase" evidence="11">
    <location>
        <begin position="38"/>
        <end position="411"/>
    </location>
</feature>
<dbReference type="GO" id="GO:0007165">
    <property type="term" value="P:signal transduction"/>
    <property type="evidence" value="ECO:0007669"/>
    <property type="project" value="TreeGrafter"/>
</dbReference>
<keyword evidence="3" id="KW-0808">Transferase</keyword>
<evidence type="ECO:0000256" key="10">
    <source>
        <dbReference type="SAM" id="MobiDB-lite"/>
    </source>
</evidence>
<dbReference type="PROSITE" id="PS00107">
    <property type="entry name" value="PROTEIN_KINASE_ATP"/>
    <property type="match status" value="1"/>
</dbReference>
<evidence type="ECO:0000313" key="13">
    <source>
        <dbReference type="Proteomes" id="UP000785679"/>
    </source>
</evidence>
<dbReference type="InterPro" id="IPR011009">
    <property type="entry name" value="Kinase-like_dom_sf"/>
</dbReference>
<dbReference type="GO" id="GO:0005524">
    <property type="term" value="F:ATP binding"/>
    <property type="evidence" value="ECO:0007669"/>
    <property type="project" value="UniProtKB-UniRule"/>
</dbReference>
<feature type="region of interest" description="Disordered" evidence="10">
    <location>
        <begin position="557"/>
        <end position="580"/>
    </location>
</feature>
<keyword evidence="2" id="KW-0723">Serine/threonine-protein kinase</keyword>
<dbReference type="GO" id="GO:0004674">
    <property type="term" value="F:protein serine/threonine kinase activity"/>
    <property type="evidence" value="ECO:0007669"/>
    <property type="project" value="UniProtKB-KW"/>
</dbReference>
<evidence type="ECO:0000256" key="8">
    <source>
        <dbReference type="ARBA" id="ARBA00048679"/>
    </source>
</evidence>
<sequence>MQHYMRDNCEQMFGVSATSSIGQSMIEKQPLSTLDDRYVILKTLGDGRYARVKLAVDIYKNKQVAIKLLRVGPGVSKHKALECLIKEIKILSDCDHVNVAKIIKASLNGVLTREYLPEGGQEGAAQQYMTHSGETALAKPGQGGSAAGMLHGETTIRQKGNVCYYVMKLAPFGELFKLIENTDRFSERIARSLCYQLILGLEYLHSKGVAHRDIKPENLLLDKKCRLIIADFGFAIQLPKVSIQEGADQKAIENEGLLQGNDGGFHYHRMVQRSRMVGSEDYNAPELISEEIYADISVESEIKQKSEHDNQIPTTCAASKKQVSLYDPMKADLFSAATTLFLMVMKSQPFRKAHHKDPYFKRLCAADRKPFWNIFKNIQSSSEFKDLFERLTRRDPEERIGLAHVLNHPFLLNSDKLSQCQLLDEFTKRHDILQKASMNLVENQKQKDIALKKAAMSDKETLEAIYKDRELFELLRASSWQEIQGPVNKKIKKIWKLRKQKKSKQIMLQSQDELSPFQKTLMQNLGASKDEIQQQEQELIQKMLEEQLYLESLEAQKHGADVTRPSTDRTYSGRFQSFDE</sequence>
<evidence type="ECO:0000259" key="11">
    <source>
        <dbReference type="PROSITE" id="PS50011"/>
    </source>
</evidence>
<dbReference type="PROSITE" id="PS00108">
    <property type="entry name" value="PROTEIN_KINASE_ST"/>
    <property type="match status" value="1"/>
</dbReference>
<keyword evidence="4 9" id="KW-0547">Nucleotide-binding</keyword>
<dbReference type="SUPFAM" id="SSF56112">
    <property type="entry name" value="Protein kinase-like (PK-like)"/>
    <property type="match status" value="1"/>
</dbReference>
<dbReference type="Pfam" id="PF00069">
    <property type="entry name" value="Pkinase"/>
    <property type="match status" value="1"/>
</dbReference>
<evidence type="ECO:0000256" key="7">
    <source>
        <dbReference type="ARBA" id="ARBA00047899"/>
    </source>
</evidence>
<gene>
    <name evidence="12" type="ORF">FGO68_gene6780</name>
</gene>
<dbReference type="EC" id="2.7.11.1" evidence="1"/>
<feature type="binding site" evidence="9">
    <location>
        <position position="67"/>
    </location>
    <ligand>
        <name>ATP</name>
        <dbReference type="ChEBI" id="CHEBI:30616"/>
    </ligand>
</feature>
<feature type="compositionally biased region" description="Polar residues" evidence="10">
    <location>
        <begin position="564"/>
        <end position="580"/>
    </location>
</feature>
<comment type="caution">
    <text evidence="12">The sequence shown here is derived from an EMBL/GenBank/DDBJ whole genome shotgun (WGS) entry which is preliminary data.</text>
</comment>
<proteinExistence type="predicted"/>
<dbReference type="InterPro" id="IPR008271">
    <property type="entry name" value="Ser/Thr_kinase_AS"/>
</dbReference>
<reference evidence="12" key="1">
    <citation type="submission" date="2019-06" db="EMBL/GenBank/DDBJ databases">
        <authorList>
            <person name="Zheng W."/>
        </authorList>
    </citation>
    <scope>NUCLEOTIDE SEQUENCE</scope>
    <source>
        <strain evidence="12">QDHG01</strain>
    </source>
</reference>
<keyword evidence="6 9" id="KW-0067">ATP-binding</keyword>
<dbReference type="AlphaFoldDB" id="A0A8J8NXB7"/>
<evidence type="ECO:0000256" key="4">
    <source>
        <dbReference type="ARBA" id="ARBA00022741"/>
    </source>
</evidence>
<dbReference type="Proteomes" id="UP000785679">
    <property type="component" value="Unassembled WGS sequence"/>
</dbReference>
<evidence type="ECO:0000256" key="1">
    <source>
        <dbReference type="ARBA" id="ARBA00012513"/>
    </source>
</evidence>
<comment type="catalytic activity">
    <reaction evidence="7">
        <text>L-threonyl-[protein] + ATP = O-phospho-L-threonyl-[protein] + ADP + H(+)</text>
        <dbReference type="Rhea" id="RHEA:46608"/>
        <dbReference type="Rhea" id="RHEA-COMP:11060"/>
        <dbReference type="Rhea" id="RHEA-COMP:11605"/>
        <dbReference type="ChEBI" id="CHEBI:15378"/>
        <dbReference type="ChEBI" id="CHEBI:30013"/>
        <dbReference type="ChEBI" id="CHEBI:30616"/>
        <dbReference type="ChEBI" id="CHEBI:61977"/>
        <dbReference type="ChEBI" id="CHEBI:456216"/>
        <dbReference type="EC" id="2.7.11.1"/>
    </reaction>
</comment>
<keyword evidence="13" id="KW-1185">Reference proteome</keyword>
<evidence type="ECO:0000256" key="6">
    <source>
        <dbReference type="ARBA" id="ARBA00022840"/>
    </source>
</evidence>
<dbReference type="PROSITE" id="PS50011">
    <property type="entry name" value="PROTEIN_KINASE_DOM"/>
    <property type="match status" value="1"/>
</dbReference>
<dbReference type="Gene3D" id="1.10.510.10">
    <property type="entry name" value="Transferase(Phosphotransferase) domain 1"/>
    <property type="match status" value="1"/>
</dbReference>
<evidence type="ECO:0000256" key="5">
    <source>
        <dbReference type="ARBA" id="ARBA00022777"/>
    </source>
</evidence>
<dbReference type="Gene3D" id="3.30.200.20">
    <property type="entry name" value="Phosphorylase Kinase, domain 1"/>
    <property type="match status" value="1"/>
</dbReference>
<dbReference type="PANTHER" id="PTHR43895">
    <property type="entry name" value="CALCIUM/CALMODULIN-DEPENDENT PROTEIN KINASE KINASE-RELATED"/>
    <property type="match status" value="1"/>
</dbReference>
<dbReference type="PANTHER" id="PTHR43895:SF32">
    <property type="entry name" value="SERINE_THREONINE-PROTEIN KINASE CHK1"/>
    <property type="match status" value="1"/>
</dbReference>
<dbReference type="SMART" id="SM00220">
    <property type="entry name" value="S_TKc"/>
    <property type="match status" value="1"/>
</dbReference>
<protein>
    <recommendedName>
        <fullName evidence="1">non-specific serine/threonine protein kinase</fullName>
        <ecNumber evidence="1">2.7.11.1</ecNumber>
    </recommendedName>
</protein>
<dbReference type="InterPro" id="IPR017441">
    <property type="entry name" value="Protein_kinase_ATP_BS"/>
</dbReference>
<comment type="catalytic activity">
    <reaction evidence="8">
        <text>L-seryl-[protein] + ATP = O-phospho-L-seryl-[protein] + ADP + H(+)</text>
        <dbReference type="Rhea" id="RHEA:17989"/>
        <dbReference type="Rhea" id="RHEA-COMP:9863"/>
        <dbReference type="Rhea" id="RHEA-COMP:11604"/>
        <dbReference type="ChEBI" id="CHEBI:15378"/>
        <dbReference type="ChEBI" id="CHEBI:29999"/>
        <dbReference type="ChEBI" id="CHEBI:30616"/>
        <dbReference type="ChEBI" id="CHEBI:83421"/>
        <dbReference type="ChEBI" id="CHEBI:456216"/>
        <dbReference type="EC" id="2.7.11.1"/>
    </reaction>
</comment>
<keyword evidence="5" id="KW-0418">Kinase</keyword>
<dbReference type="InterPro" id="IPR000719">
    <property type="entry name" value="Prot_kinase_dom"/>
</dbReference>
<organism evidence="12 13">
    <name type="scientific">Halteria grandinella</name>
    <dbReference type="NCBI Taxonomy" id="5974"/>
    <lineage>
        <taxon>Eukaryota</taxon>
        <taxon>Sar</taxon>
        <taxon>Alveolata</taxon>
        <taxon>Ciliophora</taxon>
        <taxon>Intramacronucleata</taxon>
        <taxon>Spirotrichea</taxon>
        <taxon>Stichotrichia</taxon>
        <taxon>Sporadotrichida</taxon>
        <taxon>Halteriidae</taxon>
        <taxon>Halteria</taxon>
    </lineage>
</organism>
<name>A0A8J8NXB7_HALGN</name>
<dbReference type="EMBL" id="RRYP01005102">
    <property type="protein sequence ID" value="TNV82319.1"/>
    <property type="molecule type" value="Genomic_DNA"/>
</dbReference>
<evidence type="ECO:0000256" key="3">
    <source>
        <dbReference type="ARBA" id="ARBA00022679"/>
    </source>
</evidence>
<accession>A0A8J8NXB7</accession>
<evidence type="ECO:0000256" key="2">
    <source>
        <dbReference type="ARBA" id="ARBA00022527"/>
    </source>
</evidence>
<evidence type="ECO:0000313" key="12">
    <source>
        <dbReference type="EMBL" id="TNV82319.1"/>
    </source>
</evidence>